<evidence type="ECO:0000256" key="1">
    <source>
        <dbReference type="ARBA" id="ARBA00004651"/>
    </source>
</evidence>
<keyword evidence="8" id="KW-1185">Reference proteome</keyword>
<accession>A0A2I0X6V4</accession>
<evidence type="ECO:0000313" key="8">
    <source>
        <dbReference type="Proteomes" id="UP000233837"/>
    </source>
</evidence>
<evidence type="ECO:0000256" key="4">
    <source>
        <dbReference type="ARBA" id="ARBA00022989"/>
    </source>
</evidence>
<keyword evidence="3" id="KW-0812">Transmembrane</keyword>
<dbReference type="STRING" id="906689.A0A2I0X6V4"/>
<feature type="compositionally biased region" description="Polar residues" evidence="6">
    <location>
        <begin position="56"/>
        <end position="72"/>
    </location>
</feature>
<protein>
    <submittedName>
        <fullName evidence="7">Uncharacterized protein</fullName>
    </submittedName>
</protein>
<keyword evidence="2" id="KW-1003">Cell membrane</keyword>
<evidence type="ECO:0000256" key="6">
    <source>
        <dbReference type="SAM" id="MobiDB-lite"/>
    </source>
</evidence>
<keyword evidence="4" id="KW-1133">Transmembrane helix</keyword>
<reference evidence="7 8" key="2">
    <citation type="journal article" date="2017" name="Nature">
        <title>The Apostasia genome and the evolution of orchids.</title>
        <authorList>
            <person name="Zhang G.Q."/>
            <person name="Liu K.W."/>
            <person name="Li Z."/>
            <person name="Lohaus R."/>
            <person name="Hsiao Y.Y."/>
            <person name="Niu S.C."/>
            <person name="Wang J.Y."/>
            <person name="Lin Y.C."/>
            <person name="Xu Q."/>
            <person name="Chen L.J."/>
            <person name="Yoshida K."/>
            <person name="Fujiwara S."/>
            <person name="Wang Z.W."/>
            <person name="Zhang Y.Q."/>
            <person name="Mitsuda N."/>
            <person name="Wang M."/>
            <person name="Liu G.H."/>
            <person name="Pecoraro L."/>
            <person name="Huang H.X."/>
            <person name="Xiao X.J."/>
            <person name="Lin M."/>
            <person name="Wu X.Y."/>
            <person name="Wu W.L."/>
            <person name="Chen Y.Y."/>
            <person name="Chang S.B."/>
            <person name="Sakamoto S."/>
            <person name="Ohme-Takagi M."/>
            <person name="Yagi M."/>
            <person name="Zeng S.J."/>
            <person name="Shen C.Y."/>
            <person name="Yeh C.M."/>
            <person name="Luo Y.B."/>
            <person name="Tsai W.C."/>
            <person name="Van de Peer Y."/>
            <person name="Liu Z.J."/>
        </authorList>
    </citation>
    <scope>NUCLEOTIDE SEQUENCE [LARGE SCALE GENOMIC DNA]</scope>
    <source>
        <tissue evidence="7">The whole plant</tissue>
    </source>
</reference>
<proteinExistence type="predicted"/>
<dbReference type="PANTHER" id="PTHR12677">
    <property type="entry name" value="GOLGI APPARATUS MEMBRANE PROTEIN TVP38-RELATED"/>
    <property type="match status" value="1"/>
</dbReference>
<sequence>MEDPDGSHGKPSQQRSRTTITQQPQFGIGDREEKATGTKQAATGNPAIKESRSLNREQSISTGKQPGATGTTKAKRKPKRQGGNREIIFLLRLVPLLPFNMLNYLLSVTPVGIWEYIMASWLGMMLNRARCGLVKLGSEHFKKQKLKISYKKLPCANYSCHELNEGKT</sequence>
<dbReference type="GO" id="GO:0005886">
    <property type="term" value="C:plasma membrane"/>
    <property type="evidence" value="ECO:0007669"/>
    <property type="project" value="UniProtKB-SubCell"/>
</dbReference>
<reference evidence="7 8" key="1">
    <citation type="journal article" date="2016" name="Sci. Rep.">
        <title>The Dendrobium catenatum Lindl. genome sequence provides insights into polysaccharide synthase, floral development and adaptive evolution.</title>
        <authorList>
            <person name="Zhang G.Q."/>
            <person name="Xu Q."/>
            <person name="Bian C."/>
            <person name="Tsai W.C."/>
            <person name="Yeh C.M."/>
            <person name="Liu K.W."/>
            <person name="Yoshida K."/>
            <person name="Zhang L.S."/>
            <person name="Chang S.B."/>
            <person name="Chen F."/>
            <person name="Shi Y."/>
            <person name="Su Y.Y."/>
            <person name="Zhang Y.Q."/>
            <person name="Chen L.J."/>
            <person name="Yin Y."/>
            <person name="Lin M."/>
            <person name="Huang H."/>
            <person name="Deng H."/>
            <person name="Wang Z.W."/>
            <person name="Zhu S.L."/>
            <person name="Zhao X."/>
            <person name="Deng C."/>
            <person name="Niu S.C."/>
            <person name="Huang J."/>
            <person name="Wang M."/>
            <person name="Liu G.H."/>
            <person name="Yang H.J."/>
            <person name="Xiao X.J."/>
            <person name="Hsiao Y.Y."/>
            <person name="Wu W.L."/>
            <person name="Chen Y.Y."/>
            <person name="Mitsuda N."/>
            <person name="Ohme-Takagi M."/>
            <person name="Luo Y.B."/>
            <person name="Van de Peer Y."/>
            <person name="Liu Z.J."/>
        </authorList>
    </citation>
    <scope>NUCLEOTIDE SEQUENCE [LARGE SCALE GENOMIC DNA]</scope>
    <source>
        <tissue evidence="7">The whole plant</tissue>
    </source>
</reference>
<dbReference type="AlphaFoldDB" id="A0A2I0X6V4"/>
<dbReference type="EMBL" id="KZ502086">
    <property type="protein sequence ID" value="PKU83648.1"/>
    <property type="molecule type" value="Genomic_DNA"/>
</dbReference>
<dbReference type="InterPro" id="IPR015414">
    <property type="entry name" value="TMEM64"/>
</dbReference>
<comment type="subcellular location">
    <subcellularLocation>
        <location evidence="1">Cell membrane</location>
        <topology evidence="1">Multi-pass membrane protein</topology>
    </subcellularLocation>
</comment>
<dbReference type="PANTHER" id="PTHR12677:SF24">
    <property type="entry name" value="OS07G0655900 PROTEIN"/>
    <property type="match status" value="1"/>
</dbReference>
<feature type="compositionally biased region" description="Low complexity" evidence="6">
    <location>
        <begin position="11"/>
        <end position="25"/>
    </location>
</feature>
<feature type="region of interest" description="Disordered" evidence="6">
    <location>
        <begin position="1"/>
        <end position="81"/>
    </location>
</feature>
<dbReference type="Proteomes" id="UP000233837">
    <property type="component" value="Unassembled WGS sequence"/>
</dbReference>
<evidence type="ECO:0000256" key="3">
    <source>
        <dbReference type="ARBA" id="ARBA00022692"/>
    </source>
</evidence>
<evidence type="ECO:0000256" key="2">
    <source>
        <dbReference type="ARBA" id="ARBA00022475"/>
    </source>
</evidence>
<keyword evidence="5" id="KW-0472">Membrane</keyword>
<evidence type="ECO:0000256" key="5">
    <source>
        <dbReference type="ARBA" id="ARBA00023136"/>
    </source>
</evidence>
<gene>
    <name evidence="7" type="ORF">MA16_Dca020865</name>
</gene>
<evidence type="ECO:0000313" key="7">
    <source>
        <dbReference type="EMBL" id="PKU83648.1"/>
    </source>
</evidence>
<name>A0A2I0X6V4_9ASPA</name>
<organism evidence="7 8">
    <name type="scientific">Dendrobium catenatum</name>
    <dbReference type="NCBI Taxonomy" id="906689"/>
    <lineage>
        <taxon>Eukaryota</taxon>
        <taxon>Viridiplantae</taxon>
        <taxon>Streptophyta</taxon>
        <taxon>Embryophyta</taxon>
        <taxon>Tracheophyta</taxon>
        <taxon>Spermatophyta</taxon>
        <taxon>Magnoliopsida</taxon>
        <taxon>Liliopsida</taxon>
        <taxon>Asparagales</taxon>
        <taxon>Orchidaceae</taxon>
        <taxon>Epidendroideae</taxon>
        <taxon>Malaxideae</taxon>
        <taxon>Dendrobiinae</taxon>
        <taxon>Dendrobium</taxon>
    </lineage>
</organism>